<keyword evidence="4" id="KW-1185">Reference proteome</keyword>
<evidence type="ECO:0000313" key="3">
    <source>
        <dbReference type="EMBL" id="KAJ8902017.1"/>
    </source>
</evidence>
<dbReference type="EMBL" id="JAMWBK010000010">
    <property type="protein sequence ID" value="KAJ8902017.1"/>
    <property type="molecule type" value="Genomic_DNA"/>
</dbReference>
<dbReference type="AlphaFoldDB" id="A0AAV8ULG9"/>
<keyword evidence="2" id="KW-0472">Membrane</keyword>
<gene>
    <name evidence="3" type="ORF">NDN08_004218</name>
</gene>
<proteinExistence type="predicted"/>
<protein>
    <submittedName>
        <fullName evidence="3">Uncharacterized protein</fullName>
    </submittedName>
</protein>
<dbReference type="Proteomes" id="UP001157974">
    <property type="component" value="Unassembled WGS sequence"/>
</dbReference>
<evidence type="ECO:0000256" key="2">
    <source>
        <dbReference type="SAM" id="Phobius"/>
    </source>
</evidence>
<accession>A0AAV8ULG9</accession>
<feature type="compositionally biased region" description="Polar residues" evidence="1">
    <location>
        <begin position="1"/>
        <end position="14"/>
    </location>
</feature>
<feature type="transmembrane region" description="Helical" evidence="2">
    <location>
        <begin position="52"/>
        <end position="72"/>
    </location>
</feature>
<organism evidence="3 4">
    <name type="scientific">Rhodosorus marinus</name>
    <dbReference type="NCBI Taxonomy" id="101924"/>
    <lineage>
        <taxon>Eukaryota</taxon>
        <taxon>Rhodophyta</taxon>
        <taxon>Stylonematophyceae</taxon>
        <taxon>Stylonematales</taxon>
        <taxon>Stylonemataceae</taxon>
        <taxon>Rhodosorus</taxon>
    </lineage>
</organism>
<feature type="region of interest" description="Disordered" evidence="1">
    <location>
        <begin position="1"/>
        <end position="47"/>
    </location>
</feature>
<comment type="caution">
    <text evidence="3">The sequence shown here is derived from an EMBL/GenBank/DDBJ whole genome shotgun (WGS) entry which is preliminary data.</text>
</comment>
<evidence type="ECO:0000256" key="1">
    <source>
        <dbReference type="SAM" id="MobiDB-lite"/>
    </source>
</evidence>
<keyword evidence="2" id="KW-0812">Transmembrane</keyword>
<name>A0AAV8ULG9_9RHOD</name>
<sequence length="283" mass="31542">MRRGTTQSNPQLSKNDGDAKLASKISRNPSRAGKPGAGTSARFPNGDKKPTLRTTVIVVAIVCAVLASSGLWRRLHNVPAGRSADAGLYNQVQNDVYLANIENGVLCNVTEVRGVEPMAFCDDLLLGIPLVYSLGFTSYLGFEVHLAKELGAQCFLFDEYIDDETVYQYIAEPSVGEFLDRDHFHFAPASVQLDNPMFLKNLMKDFGHVEVDLVKVRCKSEDCNIETVQWLSCFQPAQILFTSNLEIQVEFIAARLGELGYRKVWQEEYDCALLLVKRKPGWS</sequence>
<keyword evidence="2" id="KW-1133">Transmembrane helix</keyword>
<evidence type="ECO:0000313" key="4">
    <source>
        <dbReference type="Proteomes" id="UP001157974"/>
    </source>
</evidence>
<reference evidence="3 4" key="1">
    <citation type="journal article" date="2023" name="Nat. Commun.">
        <title>Origin of minicircular mitochondrial genomes in red algae.</title>
        <authorList>
            <person name="Lee Y."/>
            <person name="Cho C.H."/>
            <person name="Lee Y.M."/>
            <person name="Park S.I."/>
            <person name="Yang J.H."/>
            <person name="West J.A."/>
            <person name="Bhattacharya D."/>
            <person name="Yoon H.S."/>
        </authorList>
    </citation>
    <scope>NUCLEOTIDE SEQUENCE [LARGE SCALE GENOMIC DNA]</scope>
    <source>
        <strain evidence="3 4">CCMP1338</strain>
        <tissue evidence="3">Whole cell</tissue>
    </source>
</reference>